<evidence type="ECO:0000256" key="1">
    <source>
        <dbReference type="ARBA" id="ARBA00022490"/>
    </source>
</evidence>
<dbReference type="InterPro" id="IPR006641">
    <property type="entry name" value="YqgF/RNaseH-like_dom"/>
</dbReference>
<evidence type="ECO:0000256" key="3">
    <source>
        <dbReference type="ARBA" id="ARBA00022722"/>
    </source>
</evidence>
<keyword evidence="8" id="KW-1185">Reference proteome</keyword>
<dbReference type="EMBL" id="JACHHG010000008">
    <property type="protein sequence ID" value="MBB6098945.1"/>
    <property type="molecule type" value="Genomic_DNA"/>
</dbReference>
<keyword evidence="1 5" id="KW-0963">Cytoplasm</keyword>
<dbReference type="Pfam" id="PF03652">
    <property type="entry name" value="RuvX"/>
    <property type="match status" value="1"/>
</dbReference>
<dbReference type="RefSeq" id="WP_343058380.1">
    <property type="nucleotide sequence ID" value="NZ_JACHHG010000008.1"/>
</dbReference>
<keyword evidence="3 5" id="KW-0540">Nuclease</keyword>
<accession>A0A841I4Y4</accession>
<keyword evidence="4 5" id="KW-0378">Hydrolase</keyword>
<evidence type="ECO:0000313" key="7">
    <source>
        <dbReference type="EMBL" id="MBB6098945.1"/>
    </source>
</evidence>
<dbReference type="SUPFAM" id="SSF53098">
    <property type="entry name" value="Ribonuclease H-like"/>
    <property type="match status" value="1"/>
</dbReference>
<protein>
    <recommendedName>
        <fullName evidence="5">Putative pre-16S rRNA nuclease</fullName>
        <ecNumber evidence="5">3.1.-.-</ecNumber>
    </recommendedName>
</protein>
<evidence type="ECO:0000313" key="8">
    <source>
        <dbReference type="Proteomes" id="UP000569951"/>
    </source>
</evidence>
<comment type="caution">
    <text evidence="7">The sequence shown here is derived from an EMBL/GenBank/DDBJ whole genome shotgun (WGS) entry which is preliminary data.</text>
</comment>
<dbReference type="InterPro" id="IPR005227">
    <property type="entry name" value="YqgF"/>
</dbReference>
<dbReference type="InterPro" id="IPR012337">
    <property type="entry name" value="RNaseH-like_sf"/>
</dbReference>
<dbReference type="GO" id="GO:0000967">
    <property type="term" value="P:rRNA 5'-end processing"/>
    <property type="evidence" value="ECO:0007669"/>
    <property type="project" value="UniProtKB-UniRule"/>
</dbReference>
<evidence type="ECO:0000256" key="2">
    <source>
        <dbReference type="ARBA" id="ARBA00022517"/>
    </source>
</evidence>
<organism evidence="7 8">
    <name type="scientific">Deinobacterium chartae</name>
    <dbReference type="NCBI Taxonomy" id="521158"/>
    <lineage>
        <taxon>Bacteria</taxon>
        <taxon>Thermotogati</taxon>
        <taxon>Deinococcota</taxon>
        <taxon>Deinococci</taxon>
        <taxon>Deinococcales</taxon>
        <taxon>Deinococcaceae</taxon>
        <taxon>Deinobacterium</taxon>
    </lineage>
</organism>
<dbReference type="SMART" id="SM00732">
    <property type="entry name" value="YqgFc"/>
    <property type="match status" value="1"/>
</dbReference>
<dbReference type="NCBIfam" id="TIGR00250">
    <property type="entry name" value="RNAse_H_YqgF"/>
    <property type="match status" value="1"/>
</dbReference>
<dbReference type="HAMAP" id="MF_00651">
    <property type="entry name" value="Nuclease_YqgF"/>
    <property type="match status" value="1"/>
</dbReference>
<comment type="function">
    <text evidence="5">Could be a nuclease involved in processing of the 5'-end of pre-16S rRNA.</text>
</comment>
<dbReference type="GO" id="GO:0016788">
    <property type="term" value="F:hydrolase activity, acting on ester bonds"/>
    <property type="evidence" value="ECO:0007669"/>
    <property type="project" value="UniProtKB-UniRule"/>
</dbReference>
<dbReference type="PANTHER" id="PTHR33317:SF4">
    <property type="entry name" value="POLYNUCLEOTIDYL TRANSFERASE, RIBONUCLEASE H-LIKE SUPERFAMILY PROTEIN"/>
    <property type="match status" value="1"/>
</dbReference>
<comment type="similarity">
    <text evidence="5">Belongs to the YqgF HJR family.</text>
</comment>
<dbReference type="Gene3D" id="3.30.420.140">
    <property type="entry name" value="YqgF/RNase H-like domain"/>
    <property type="match status" value="1"/>
</dbReference>
<name>A0A841I4Y4_9DEIO</name>
<evidence type="ECO:0000259" key="6">
    <source>
        <dbReference type="SMART" id="SM00732"/>
    </source>
</evidence>
<evidence type="ECO:0000256" key="5">
    <source>
        <dbReference type="HAMAP-Rule" id="MF_00651"/>
    </source>
</evidence>
<sequence>MKRHPHEPEEVLHPLLALDVSDARIGFAVSRGRLAFARGYLQRTRQSEDVARVLETMQAEGARQLVLGLPLRTDGQPSPQAQKVQAFGRALRQAGVGVFYQDERFTTQAARQDLGRSASKGEIDAQSAVRILEMFLMRHGDGA</sequence>
<dbReference type="InterPro" id="IPR037027">
    <property type="entry name" value="YqgF/RNaseH-like_dom_sf"/>
</dbReference>
<dbReference type="Proteomes" id="UP000569951">
    <property type="component" value="Unassembled WGS sequence"/>
</dbReference>
<dbReference type="EC" id="3.1.-.-" evidence="5"/>
<reference evidence="7 8" key="1">
    <citation type="submission" date="2020-08" db="EMBL/GenBank/DDBJ databases">
        <title>Genomic Encyclopedia of Type Strains, Phase IV (KMG-IV): sequencing the most valuable type-strain genomes for metagenomic binning, comparative biology and taxonomic classification.</title>
        <authorList>
            <person name="Goeker M."/>
        </authorList>
    </citation>
    <scope>NUCLEOTIDE SEQUENCE [LARGE SCALE GENOMIC DNA]</scope>
    <source>
        <strain evidence="7 8">DSM 21458</strain>
    </source>
</reference>
<feature type="domain" description="YqgF/RNase H-like" evidence="6">
    <location>
        <begin position="13"/>
        <end position="110"/>
    </location>
</feature>
<dbReference type="GO" id="GO:0004518">
    <property type="term" value="F:nuclease activity"/>
    <property type="evidence" value="ECO:0007669"/>
    <property type="project" value="UniProtKB-KW"/>
</dbReference>
<dbReference type="PANTHER" id="PTHR33317">
    <property type="entry name" value="POLYNUCLEOTIDYL TRANSFERASE, RIBONUCLEASE H-LIKE SUPERFAMILY PROTEIN"/>
    <property type="match status" value="1"/>
</dbReference>
<dbReference type="AlphaFoldDB" id="A0A841I4Y4"/>
<evidence type="ECO:0000256" key="4">
    <source>
        <dbReference type="ARBA" id="ARBA00022801"/>
    </source>
</evidence>
<keyword evidence="2 5" id="KW-0690">Ribosome biogenesis</keyword>
<comment type="subcellular location">
    <subcellularLocation>
        <location evidence="5">Cytoplasm</location>
    </subcellularLocation>
</comment>
<proteinExistence type="inferred from homology"/>
<dbReference type="GO" id="GO:0005829">
    <property type="term" value="C:cytosol"/>
    <property type="evidence" value="ECO:0007669"/>
    <property type="project" value="TreeGrafter"/>
</dbReference>
<gene>
    <name evidence="7" type="ORF">HNR42_002380</name>
</gene>
<dbReference type="CDD" id="cd16964">
    <property type="entry name" value="YqgF"/>
    <property type="match status" value="1"/>
</dbReference>